<reference evidence="2 3" key="1">
    <citation type="journal article" date="2016" name="Antonie Van Leeuwenhoek">
        <title>Dongia soli sp. nov., isolated from soil from Dokdo, Korea.</title>
        <authorList>
            <person name="Kim D.U."/>
            <person name="Lee H."/>
            <person name="Kim H."/>
            <person name="Kim S.G."/>
            <person name="Ka J.O."/>
        </authorList>
    </citation>
    <scope>NUCLEOTIDE SEQUENCE [LARGE SCALE GENOMIC DNA]</scope>
    <source>
        <strain evidence="2 3">D78</strain>
    </source>
</reference>
<dbReference type="Proteomes" id="UP001279642">
    <property type="component" value="Unassembled WGS sequence"/>
</dbReference>
<comment type="caution">
    <text evidence="2">The sequence shown here is derived from an EMBL/GenBank/DDBJ whole genome shotgun (WGS) entry which is preliminary data.</text>
</comment>
<dbReference type="CDD" id="cd03116">
    <property type="entry name" value="MobB"/>
    <property type="match status" value="1"/>
</dbReference>
<dbReference type="Gene3D" id="3.40.50.300">
    <property type="entry name" value="P-loop containing nucleotide triphosphate hydrolases"/>
    <property type="match status" value="1"/>
</dbReference>
<keyword evidence="3" id="KW-1185">Reference proteome</keyword>
<proteinExistence type="predicted"/>
<name>A0ABU5E615_9PROT</name>
<evidence type="ECO:0000313" key="2">
    <source>
        <dbReference type="EMBL" id="MDY0881332.1"/>
    </source>
</evidence>
<protein>
    <submittedName>
        <fullName evidence="2">Molybdopterin-guanine dinucleotide biosynthesis protein B</fullName>
    </submittedName>
</protein>
<accession>A0ABU5E615</accession>
<dbReference type="RefSeq" id="WP_320506401.1">
    <property type="nucleotide sequence ID" value="NZ_JAXCLW010000001.1"/>
</dbReference>
<gene>
    <name evidence="2" type="primary">mobB</name>
    <name evidence="2" type="ORF">SMD27_00615</name>
</gene>
<organism evidence="2 3">
    <name type="scientific">Dongia soli</name>
    <dbReference type="NCBI Taxonomy" id="600628"/>
    <lineage>
        <taxon>Bacteria</taxon>
        <taxon>Pseudomonadati</taxon>
        <taxon>Pseudomonadota</taxon>
        <taxon>Alphaproteobacteria</taxon>
        <taxon>Rhodospirillales</taxon>
        <taxon>Dongiaceae</taxon>
        <taxon>Dongia</taxon>
    </lineage>
</organism>
<dbReference type="Pfam" id="PF03205">
    <property type="entry name" value="MobB"/>
    <property type="match status" value="1"/>
</dbReference>
<feature type="domain" description="Molybdopterin-guanine dinucleotide biosynthesis protein B (MobB)" evidence="1">
    <location>
        <begin position="3"/>
        <end position="135"/>
    </location>
</feature>
<dbReference type="InterPro" id="IPR004435">
    <property type="entry name" value="MobB_dom"/>
</dbReference>
<evidence type="ECO:0000259" key="1">
    <source>
        <dbReference type="Pfam" id="PF03205"/>
    </source>
</evidence>
<evidence type="ECO:0000313" key="3">
    <source>
        <dbReference type="Proteomes" id="UP001279642"/>
    </source>
</evidence>
<dbReference type="SUPFAM" id="SSF52540">
    <property type="entry name" value="P-loop containing nucleoside triphosphate hydrolases"/>
    <property type="match status" value="1"/>
</dbReference>
<dbReference type="PANTHER" id="PTHR40072">
    <property type="entry name" value="MOLYBDOPTERIN-GUANINE DINUCLEOTIDE BIOSYNTHESIS ADAPTER PROTEIN-RELATED"/>
    <property type="match status" value="1"/>
</dbReference>
<dbReference type="PANTHER" id="PTHR40072:SF1">
    <property type="entry name" value="MOLYBDOPTERIN-GUANINE DINUCLEOTIDE BIOSYNTHESIS ADAPTER PROTEIN"/>
    <property type="match status" value="1"/>
</dbReference>
<dbReference type="InterPro" id="IPR052539">
    <property type="entry name" value="MGD_biosynthesis_adapter"/>
</dbReference>
<dbReference type="InterPro" id="IPR027417">
    <property type="entry name" value="P-loop_NTPase"/>
</dbReference>
<dbReference type="NCBIfam" id="TIGR00176">
    <property type="entry name" value="mobB"/>
    <property type="match status" value="1"/>
</dbReference>
<sequence>MKILGLTGWSGAGKTTLMVRLIPELVSRGLKVSTMKHAHHAFDVDKPGKDSHRHREAGATEVLVSSEHRWALMHEHRGEPEPSSVELMRHMTPVDLLLIEGFKRDPHDKLEIYRPALGKPLLSTGDPSFVAVLSDAPVPETQLPLINLNDIAAIADFIQHHWQLYPRQR</sequence>
<dbReference type="EMBL" id="JAXCLW010000001">
    <property type="protein sequence ID" value="MDY0881332.1"/>
    <property type="molecule type" value="Genomic_DNA"/>
</dbReference>